<dbReference type="OrthoDB" id="2647623at2759"/>
<feature type="compositionally biased region" description="Polar residues" evidence="1">
    <location>
        <begin position="21"/>
        <end position="35"/>
    </location>
</feature>
<evidence type="ECO:0000256" key="1">
    <source>
        <dbReference type="SAM" id="MobiDB-lite"/>
    </source>
</evidence>
<gene>
    <name evidence="2" type="ORF">K503DRAFT_226123</name>
</gene>
<name>A0A1B7MY97_9AGAM</name>
<feature type="compositionally biased region" description="Basic residues" evidence="1">
    <location>
        <begin position="43"/>
        <end position="52"/>
    </location>
</feature>
<keyword evidence="3" id="KW-1185">Reference proteome</keyword>
<accession>A0A1B7MY97</accession>
<dbReference type="EMBL" id="KV448343">
    <property type="protein sequence ID" value="OAX37580.1"/>
    <property type="molecule type" value="Genomic_DNA"/>
</dbReference>
<dbReference type="Proteomes" id="UP000092154">
    <property type="component" value="Unassembled WGS sequence"/>
</dbReference>
<dbReference type="STRING" id="1314800.A0A1B7MY97"/>
<organism evidence="2 3">
    <name type="scientific">Rhizopogon vinicolor AM-OR11-026</name>
    <dbReference type="NCBI Taxonomy" id="1314800"/>
    <lineage>
        <taxon>Eukaryota</taxon>
        <taxon>Fungi</taxon>
        <taxon>Dikarya</taxon>
        <taxon>Basidiomycota</taxon>
        <taxon>Agaricomycotina</taxon>
        <taxon>Agaricomycetes</taxon>
        <taxon>Agaricomycetidae</taxon>
        <taxon>Boletales</taxon>
        <taxon>Suillineae</taxon>
        <taxon>Rhizopogonaceae</taxon>
        <taxon>Rhizopogon</taxon>
    </lineage>
</organism>
<protein>
    <submittedName>
        <fullName evidence="2">Uncharacterized protein</fullName>
    </submittedName>
</protein>
<dbReference type="InParanoid" id="A0A1B7MY97"/>
<sequence length="177" mass="20123">MRRRRPPKHSRRRDIKGLRNQLPSHATVSSTSGSDNFDDLPSKRPRLSHPHSRAPSPASISDHASEDNWKPPTVFDSLKFVTNNDESDTESDAKDTHSDGPVDDSSRCSRLVDFAASIDDDPCDETWLPPREAKRLAQRKARPICYKKGPDVGSKSVRTQRRYKELLRNQKSLMSEF</sequence>
<dbReference type="AlphaFoldDB" id="A0A1B7MY97"/>
<evidence type="ECO:0000313" key="3">
    <source>
        <dbReference type="Proteomes" id="UP000092154"/>
    </source>
</evidence>
<proteinExistence type="predicted"/>
<feature type="compositionally biased region" description="Basic and acidic residues" evidence="1">
    <location>
        <begin position="91"/>
        <end position="107"/>
    </location>
</feature>
<feature type="region of interest" description="Disordered" evidence="1">
    <location>
        <begin position="1"/>
        <end position="107"/>
    </location>
</feature>
<reference evidence="2 3" key="1">
    <citation type="submission" date="2016-06" db="EMBL/GenBank/DDBJ databases">
        <title>Comparative genomics of the ectomycorrhizal sister species Rhizopogon vinicolor and Rhizopogon vesiculosus (Basidiomycota: Boletales) reveals a divergence of the mating type B locus.</title>
        <authorList>
            <consortium name="DOE Joint Genome Institute"/>
            <person name="Mujic A.B."/>
            <person name="Kuo A."/>
            <person name="Tritt A."/>
            <person name="Lipzen A."/>
            <person name="Chen C."/>
            <person name="Johnson J."/>
            <person name="Sharma A."/>
            <person name="Barry K."/>
            <person name="Grigoriev I.V."/>
            <person name="Spatafora J.W."/>
        </authorList>
    </citation>
    <scope>NUCLEOTIDE SEQUENCE [LARGE SCALE GENOMIC DNA]</scope>
    <source>
        <strain evidence="2 3">AM-OR11-026</strain>
    </source>
</reference>
<evidence type="ECO:0000313" key="2">
    <source>
        <dbReference type="EMBL" id="OAX37580.1"/>
    </source>
</evidence>
<feature type="compositionally biased region" description="Basic residues" evidence="1">
    <location>
        <begin position="1"/>
        <end position="14"/>
    </location>
</feature>